<reference evidence="2 3" key="1">
    <citation type="journal article" date="2024" name="J. Plant Pathol.">
        <title>Sequence and assembly of the genome of Seiridium unicorne, isolate CBS 538.82, causal agent of cypress canker disease.</title>
        <authorList>
            <person name="Scali E."/>
            <person name="Rocca G.D."/>
            <person name="Danti R."/>
            <person name="Garbelotto M."/>
            <person name="Barberini S."/>
            <person name="Baroncelli R."/>
            <person name="Emiliani G."/>
        </authorList>
    </citation>
    <scope>NUCLEOTIDE SEQUENCE [LARGE SCALE GENOMIC DNA]</scope>
    <source>
        <strain evidence="2 3">BM-138-508</strain>
    </source>
</reference>
<keyword evidence="3" id="KW-1185">Reference proteome</keyword>
<dbReference type="Proteomes" id="UP001408356">
    <property type="component" value="Unassembled WGS sequence"/>
</dbReference>
<feature type="compositionally biased region" description="Acidic residues" evidence="1">
    <location>
        <begin position="224"/>
        <end position="241"/>
    </location>
</feature>
<gene>
    <name evidence="2" type="ORF">SUNI508_09857</name>
</gene>
<evidence type="ECO:0000256" key="1">
    <source>
        <dbReference type="SAM" id="MobiDB-lite"/>
    </source>
</evidence>
<organism evidence="2 3">
    <name type="scientific">Seiridium unicorne</name>
    <dbReference type="NCBI Taxonomy" id="138068"/>
    <lineage>
        <taxon>Eukaryota</taxon>
        <taxon>Fungi</taxon>
        <taxon>Dikarya</taxon>
        <taxon>Ascomycota</taxon>
        <taxon>Pezizomycotina</taxon>
        <taxon>Sordariomycetes</taxon>
        <taxon>Xylariomycetidae</taxon>
        <taxon>Amphisphaeriales</taxon>
        <taxon>Sporocadaceae</taxon>
        <taxon>Seiridium</taxon>
    </lineage>
</organism>
<evidence type="ECO:0000313" key="2">
    <source>
        <dbReference type="EMBL" id="KAK9416084.1"/>
    </source>
</evidence>
<evidence type="ECO:0000313" key="3">
    <source>
        <dbReference type="Proteomes" id="UP001408356"/>
    </source>
</evidence>
<proteinExistence type="predicted"/>
<name>A0ABR2UP17_9PEZI</name>
<dbReference type="EMBL" id="JARVKF010000409">
    <property type="protein sequence ID" value="KAK9416084.1"/>
    <property type="molecule type" value="Genomic_DNA"/>
</dbReference>
<feature type="region of interest" description="Disordered" evidence="1">
    <location>
        <begin position="218"/>
        <end position="241"/>
    </location>
</feature>
<accession>A0ABR2UP17</accession>
<comment type="caution">
    <text evidence="2">The sequence shown here is derived from an EMBL/GenBank/DDBJ whole genome shotgun (WGS) entry which is preliminary data.</text>
</comment>
<protein>
    <submittedName>
        <fullName evidence="2">Uncharacterized protein</fullName>
    </submittedName>
</protein>
<sequence>MGRSKRDLNQKRLRRRRLNRRKLELQDSLEIATGSSNAGQITTTSYRDSLTRGHIATSSNVSQLFVFPGFYLTRISMHFPKAVEDVVLQAIGVTKFFEIRPRVLAWLIATFRVMYDGREAYILNDESNNTFYSAVVMEVARRGVIGAGIATHPTTTQIQKGLHPAADVEVIIETLKMIEPGVLKQVVGNYVWTRREFRDRSVQKERLVMKSKMGAKKTTMNNDIGDDENEDEGTLVVEDDNGTDDEDDLFVRYPFEYHAEDHTHLENTLLGYVDRWISCLDQKAGTDIDDDLMKDLEMF</sequence>